<evidence type="ECO:0000256" key="10">
    <source>
        <dbReference type="RuleBase" id="RU371123"/>
    </source>
</evidence>
<dbReference type="Gene3D" id="1.20.120.1960">
    <property type="entry name" value="QSOX sulfhydryl oxidase domain"/>
    <property type="match status" value="1"/>
</dbReference>
<feature type="signal peptide" evidence="11">
    <location>
        <begin position="1"/>
        <end position="24"/>
    </location>
</feature>
<feature type="chain" id="PRO_5044765643" description="Sulfhydryl oxidase" evidence="11">
    <location>
        <begin position="25"/>
        <end position="625"/>
    </location>
</feature>
<keyword evidence="5 10" id="KW-0274">FAD</keyword>
<dbReference type="PANTHER" id="PTHR22897">
    <property type="entry name" value="QUIESCIN Q6-RELATED SULFHYDRYL OXIDASE"/>
    <property type="match status" value="1"/>
</dbReference>
<proteinExistence type="inferred from homology"/>
<dbReference type="Gene3D" id="3.40.30.10">
    <property type="entry name" value="Glutaredoxin"/>
    <property type="match status" value="2"/>
</dbReference>
<keyword evidence="10" id="KW-0472">Membrane</keyword>
<evidence type="ECO:0000313" key="15">
    <source>
        <dbReference type="Proteomes" id="UP001519460"/>
    </source>
</evidence>
<comment type="catalytic activity">
    <reaction evidence="9 10">
        <text>2 R'C(R)SH + O2 = R'C(R)S-S(R)CR' + H2O2</text>
        <dbReference type="Rhea" id="RHEA:17357"/>
        <dbReference type="ChEBI" id="CHEBI:15379"/>
        <dbReference type="ChEBI" id="CHEBI:16240"/>
        <dbReference type="ChEBI" id="CHEBI:16520"/>
        <dbReference type="ChEBI" id="CHEBI:17412"/>
        <dbReference type="EC" id="1.8.3.2"/>
    </reaction>
</comment>
<evidence type="ECO:0000256" key="3">
    <source>
        <dbReference type="ARBA" id="ARBA00022630"/>
    </source>
</evidence>
<dbReference type="EC" id="1.8.3.2" evidence="10"/>
<protein>
    <recommendedName>
        <fullName evidence="10">Sulfhydryl oxidase</fullName>
        <ecNumber evidence="10">1.8.3.2</ecNumber>
    </recommendedName>
</protein>
<evidence type="ECO:0000256" key="1">
    <source>
        <dbReference type="ARBA" id="ARBA00001974"/>
    </source>
</evidence>
<dbReference type="InterPro" id="IPR041269">
    <property type="entry name" value="QSOX_Trx1"/>
</dbReference>
<dbReference type="CDD" id="cd02992">
    <property type="entry name" value="PDI_a_QSOX"/>
    <property type="match status" value="1"/>
</dbReference>
<dbReference type="InterPro" id="IPR040986">
    <property type="entry name" value="QSOX_FAD-bd_dom"/>
</dbReference>
<dbReference type="InterPro" id="IPR039798">
    <property type="entry name" value="Sulfhydryl_oxidase"/>
</dbReference>
<feature type="transmembrane region" description="Helical" evidence="10">
    <location>
        <begin position="592"/>
        <end position="611"/>
    </location>
</feature>
<keyword evidence="7" id="KW-1015">Disulfide bond</keyword>
<feature type="domain" description="Thioredoxin" evidence="13">
    <location>
        <begin position="24"/>
        <end position="156"/>
    </location>
</feature>
<organism evidence="14 15">
    <name type="scientific">Batillaria attramentaria</name>
    <dbReference type="NCBI Taxonomy" id="370345"/>
    <lineage>
        <taxon>Eukaryota</taxon>
        <taxon>Metazoa</taxon>
        <taxon>Spiralia</taxon>
        <taxon>Lophotrochozoa</taxon>
        <taxon>Mollusca</taxon>
        <taxon>Gastropoda</taxon>
        <taxon>Caenogastropoda</taxon>
        <taxon>Sorbeoconcha</taxon>
        <taxon>Cerithioidea</taxon>
        <taxon>Batillariidae</taxon>
        <taxon>Batillaria</taxon>
    </lineage>
</organism>
<feature type="domain" description="ERV/ALR sulfhydryl oxidase" evidence="12">
    <location>
        <begin position="318"/>
        <end position="437"/>
    </location>
</feature>
<reference evidence="14 15" key="1">
    <citation type="journal article" date="2023" name="Sci. Data">
        <title>Genome assembly of the Korean intertidal mud-creeper Batillaria attramentaria.</title>
        <authorList>
            <person name="Patra A.K."/>
            <person name="Ho P.T."/>
            <person name="Jun S."/>
            <person name="Lee S.J."/>
            <person name="Kim Y."/>
            <person name="Won Y.J."/>
        </authorList>
    </citation>
    <scope>NUCLEOTIDE SEQUENCE [LARGE SCALE GENOMIC DNA]</scope>
    <source>
        <strain evidence="14">Wonlab-2016</strain>
    </source>
</reference>
<sequence length="625" mass="71238">MLSSAVRVILLLVVCGLGHVDVEGKEGRNVKKEGLYSSEDDVIILNADNIKDRVNGKDRVWMIEFYNSWCGHCINFAPTYKSFAKDLLGWRRVVSVGAIDCAMEKNVPICREQDIGGYPSMKLFPPYFTGKVDSSIKTVTTQDKVEMKNAILDFITDPEFDIPSTWPRLQPIKNIAHILEEATEEHKFVVLVFEDEHSIVGREVILDLVDYPSILVRTMLKADVEKFGIIKYPSLYAINKDSSFKHLASGTGLIDADRRRFVDTLLSLIGMFDHNGKRIQVVPVKDGSDNNVVHFQQAEEQYFPGRKEVTHFLWKLVSNLEELESVLTGETWMELIDASQSKEAFLPERVKWTGCQGSQPRYRAVNAQEVPLAVRGYMKHFFGCEECSKNFLKMADNLENEIHKPLQAVVWLWSAHNRANKRLHGDISEDPDHPKIQFPSVSDCPQCHLEGKLGAVIDASQHPTWNMSAVGLFLLKFYSKDNIIQDVTEPGSATSVEQAGGAAGDKEMDWWEKKQREVDLKKIRGFREQKRKQRIEKLQKLTADDSAKDTGLSEVRSVAEQKLVRLEELEKSAKYKRGWGWAFSDLDIGVCMAFYVCCAAIILFLYYHFLVQRRYRIPCANYLPV</sequence>
<evidence type="ECO:0000256" key="9">
    <source>
        <dbReference type="ARBA" id="ARBA00048864"/>
    </source>
</evidence>
<dbReference type="EMBL" id="JACVVK020000012">
    <property type="protein sequence ID" value="KAK7505108.1"/>
    <property type="molecule type" value="Genomic_DNA"/>
</dbReference>
<gene>
    <name evidence="14" type="ORF">BaRGS_00003678</name>
</gene>
<evidence type="ECO:0000256" key="4">
    <source>
        <dbReference type="ARBA" id="ARBA00022729"/>
    </source>
</evidence>
<dbReference type="InterPro" id="IPR042568">
    <property type="entry name" value="QSOX_FAD-bd_sf"/>
</dbReference>
<accession>A0ABD0M132</accession>
<evidence type="ECO:0000256" key="6">
    <source>
        <dbReference type="ARBA" id="ARBA00023002"/>
    </source>
</evidence>
<dbReference type="InterPro" id="IPR017905">
    <property type="entry name" value="ERV/ALR_sulphydryl_oxidase"/>
</dbReference>
<comment type="caution">
    <text evidence="14">The sequence shown here is derived from an EMBL/GenBank/DDBJ whole genome shotgun (WGS) entry which is preliminary data.</text>
</comment>
<keyword evidence="6 10" id="KW-0560">Oxidoreductase</keyword>
<evidence type="ECO:0000256" key="2">
    <source>
        <dbReference type="ARBA" id="ARBA00006041"/>
    </source>
</evidence>
<dbReference type="PANTHER" id="PTHR22897:SF8">
    <property type="entry name" value="SULFHYDRYL OXIDASE"/>
    <property type="match status" value="1"/>
</dbReference>
<dbReference type="GO" id="GO:0016972">
    <property type="term" value="F:thiol oxidase activity"/>
    <property type="evidence" value="ECO:0007669"/>
    <property type="project" value="UniProtKB-EC"/>
</dbReference>
<keyword evidence="8" id="KW-0325">Glycoprotein</keyword>
<keyword evidence="10" id="KW-0812">Transmembrane</keyword>
<comment type="similarity">
    <text evidence="2 10">Belongs to the quiescin-sulfhydryl oxidase (QSOX) family.</text>
</comment>
<name>A0ABD0M132_9CAEN</name>
<comment type="function">
    <text evidence="10">Catalyzes the oxidation of sulfhydryl groups in peptide and protein thiols to disulfides with the reduction of oxygen to hydrogen peroxide.</text>
</comment>
<dbReference type="Pfam" id="PF00085">
    <property type="entry name" value="Thioredoxin"/>
    <property type="match status" value="1"/>
</dbReference>
<dbReference type="Proteomes" id="UP001519460">
    <property type="component" value="Unassembled WGS sequence"/>
</dbReference>
<keyword evidence="3 10" id="KW-0285">Flavoprotein</keyword>
<dbReference type="InterPro" id="IPR036774">
    <property type="entry name" value="ERV/ALR_sulphydryl_oxid_sf"/>
</dbReference>
<dbReference type="PROSITE" id="PS51352">
    <property type="entry name" value="THIOREDOXIN_2"/>
    <property type="match status" value="1"/>
</dbReference>
<keyword evidence="15" id="KW-1185">Reference proteome</keyword>
<evidence type="ECO:0000256" key="5">
    <source>
        <dbReference type="ARBA" id="ARBA00022827"/>
    </source>
</evidence>
<evidence type="ECO:0000256" key="11">
    <source>
        <dbReference type="SAM" id="SignalP"/>
    </source>
</evidence>
<dbReference type="InterPro" id="IPR013766">
    <property type="entry name" value="Thioredoxin_domain"/>
</dbReference>
<evidence type="ECO:0000259" key="12">
    <source>
        <dbReference type="PROSITE" id="PS51324"/>
    </source>
</evidence>
<evidence type="ECO:0000256" key="8">
    <source>
        <dbReference type="ARBA" id="ARBA00023180"/>
    </source>
</evidence>
<comment type="cofactor">
    <cofactor evidence="1 10">
        <name>FAD</name>
        <dbReference type="ChEBI" id="CHEBI:57692"/>
    </cofactor>
</comment>
<dbReference type="Pfam" id="PF04777">
    <property type="entry name" value="Evr1_Alr"/>
    <property type="match status" value="1"/>
</dbReference>
<evidence type="ECO:0000313" key="14">
    <source>
        <dbReference type="EMBL" id="KAK7505108.1"/>
    </source>
</evidence>
<evidence type="ECO:0000259" key="13">
    <source>
        <dbReference type="PROSITE" id="PS51352"/>
    </source>
</evidence>
<dbReference type="PROSITE" id="PS51324">
    <property type="entry name" value="ERV_ALR"/>
    <property type="match status" value="1"/>
</dbReference>
<dbReference type="SUPFAM" id="SSF52833">
    <property type="entry name" value="Thioredoxin-like"/>
    <property type="match status" value="1"/>
</dbReference>
<dbReference type="AlphaFoldDB" id="A0ABD0M132"/>
<keyword evidence="4 11" id="KW-0732">Signal</keyword>
<dbReference type="Pfam" id="PF18371">
    <property type="entry name" value="FAD_SOX"/>
    <property type="match status" value="1"/>
</dbReference>
<dbReference type="SUPFAM" id="SSF69000">
    <property type="entry name" value="FAD-dependent thiol oxidase"/>
    <property type="match status" value="1"/>
</dbReference>
<dbReference type="Gene3D" id="1.20.120.310">
    <property type="entry name" value="ERV/ALR sulfhydryl oxidase domain"/>
    <property type="match status" value="1"/>
</dbReference>
<dbReference type="Pfam" id="PF18108">
    <property type="entry name" value="QSOX_Trx1"/>
    <property type="match status" value="1"/>
</dbReference>
<dbReference type="InterPro" id="IPR036249">
    <property type="entry name" value="Thioredoxin-like_sf"/>
</dbReference>
<evidence type="ECO:0000256" key="7">
    <source>
        <dbReference type="ARBA" id="ARBA00023157"/>
    </source>
</evidence>
<keyword evidence="10" id="KW-1133">Transmembrane helix</keyword>